<dbReference type="GO" id="GO:0004534">
    <property type="term" value="F:5'-3' RNA exonuclease activity"/>
    <property type="evidence" value="ECO:0007669"/>
    <property type="project" value="TreeGrafter"/>
</dbReference>
<dbReference type="AlphaFoldDB" id="A0AAN0K7Y8"/>
<feature type="domain" description="Polymerase/histidinol phosphatase N-terminal" evidence="1">
    <location>
        <begin position="3"/>
        <end position="68"/>
    </location>
</feature>
<evidence type="ECO:0000313" key="2">
    <source>
        <dbReference type="EMBL" id="BEH03445.1"/>
    </source>
</evidence>
<keyword evidence="3" id="KW-1185">Reference proteome</keyword>
<dbReference type="PANTHER" id="PTHR42924">
    <property type="entry name" value="EXONUCLEASE"/>
    <property type="match status" value="1"/>
</dbReference>
<dbReference type="EMBL" id="AP028056">
    <property type="protein sequence ID" value="BEH03445.1"/>
    <property type="molecule type" value="Genomic_DNA"/>
</dbReference>
<accession>A0AAN0K7Y8</accession>
<dbReference type="KEGG" id="broo:brsh051_27260"/>
<proteinExistence type="predicted"/>
<dbReference type="InterPro" id="IPR004013">
    <property type="entry name" value="PHP_dom"/>
</dbReference>
<dbReference type="Proteomes" id="UP001431656">
    <property type="component" value="Chromosome"/>
</dbReference>
<dbReference type="InterPro" id="IPR003141">
    <property type="entry name" value="Pol/His_phosphatase_N"/>
</dbReference>
<dbReference type="GO" id="GO:0035312">
    <property type="term" value="F:5'-3' DNA exonuclease activity"/>
    <property type="evidence" value="ECO:0007669"/>
    <property type="project" value="TreeGrafter"/>
</dbReference>
<name>A0AAN0K7Y8_9ACTN</name>
<dbReference type="InterPro" id="IPR052018">
    <property type="entry name" value="PHP_domain"/>
</dbReference>
<dbReference type="SMART" id="SM00481">
    <property type="entry name" value="POLIIIAc"/>
    <property type="match status" value="1"/>
</dbReference>
<dbReference type="CDD" id="cd07438">
    <property type="entry name" value="PHP_HisPPase_AMP"/>
    <property type="match status" value="1"/>
</dbReference>
<evidence type="ECO:0000313" key="3">
    <source>
        <dbReference type="Proteomes" id="UP001431656"/>
    </source>
</evidence>
<dbReference type="PANTHER" id="PTHR42924:SF3">
    <property type="entry name" value="POLYMERASE_HISTIDINOL PHOSPHATASE N-TERMINAL DOMAIN-CONTAINING PROTEIN"/>
    <property type="match status" value="1"/>
</dbReference>
<sequence>MRIDLHTHSWISDGTDSPTRLVLNAQRAGLDVVALTDHDTLAGLDEAREAGRRIGVRVLGGVELSAIQDGTEVHLLGYGPRRNDPELNAELERLRVGRTERLPKMLAKLEALGMPLSLDEVRAQAKDSQTSLGRPHVADAMVARGYVANRDEAFERFLDRTGAAYVGRPAVPLAAGVDLLHHAGAAAVIAHPGIRGMAEVLTGTLLTQLRAEHGLDGIEVDYPLHDPQTRDLYQQLGSRLDLVRTGSSDYHGTGKTGHDLGSATTRASAFDELLRRIQAHGGQID</sequence>
<organism evidence="2 3">
    <name type="scientific">Brooklawnia propionicigenes</name>
    <dbReference type="NCBI Taxonomy" id="3041175"/>
    <lineage>
        <taxon>Bacteria</taxon>
        <taxon>Bacillati</taxon>
        <taxon>Actinomycetota</taxon>
        <taxon>Actinomycetes</taxon>
        <taxon>Propionibacteriales</taxon>
        <taxon>Propionibacteriaceae</taxon>
        <taxon>Brooklawnia</taxon>
    </lineage>
</organism>
<dbReference type="RefSeq" id="WP_286265949.1">
    <property type="nucleotide sequence ID" value="NZ_AP028056.1"/>
</dbReference>
<gene>
    <name evidence="2" type="ORF">brsh051_27260</name>
</gene>
<reference evidence="2" key="1">
    <citation type="journal article" date="2024" name="Int. J. Syst. Evol. Microbiol.">
        <title>Brooklawnia propionicigenes sp. nov., a facultatively anaerobic, propionate-producing bacterium isolated from a methanogenic reactor treating waste from cattle farms.</title>
        <authorList>
            <person name="Akita Y."/>
            <person name="Ueki A."/>
            <person name="Tonouchi A."/>
            <person name="Sugawara Y."/>
            <person name="Honma S."/>
            <person name="Kaku N."/>
            <person name="Ueki K."/>
        </authorList>
    </citation>
    <scope>NUCLEOTIDE SEQUENCE</scope>
    <source>
        <strain evidence="2">SH051</strain>
    </source>
</reference>
<dbReference type="SUPFAM" id="SSF89550">
    <property type="entry name" value="PHP domain-like"/>
    <property type="match status" value="1"/>
</dbReference>
<evidence type="ECO:0000259" key="1">
    <source>
        <dbReference type="SMART" id="SM00481"/>
    </source>
</evidence>
<dbReference type="Gene3D" id="1.10.150.650">
    <property type="match status" value="1"/>
</dbReference>
<protein>
    <submittedName>
        <fullName evidence="2">PHP domain-containing protein</fullName>
    </submittedName>
</protein>
<dbReference type="Pfam" id="PF02811">
    <property type="entry name" value="PHP"/>
    <property type="match status" value="1"/>
</dbReference>
<dbReference type="InterPro" id="IPR016195">
    <property type="entry name" value="Pol/histidinol_Pase-like"/>
</dbReference>
<dbReference type="Gene3D" id="3.20.20.140">
    <property type="entry name" value="Metal-dependent hydrolases"/>
    <property type="match status" value="1"/>
</dbReference>